<protein>
    <recommendedName>
        <fullName evidence="1">TOTE conflict systems S1/CSD-like domain-containing protein</fullName>
    </recommendedName>
</protein>
<proteinExistence type="predicted"/>
<accession>A0A7Z9CFU6</accession>
<dbReference type="InterPro" id="IPR054426">
    <property type="entry name" value="S1CSD-TOTE-1"/>
</dbReference>
<evidence type="ECO:0000313" key="3">
    <source>
        <dbReference type="Proteomes" id="UP000270205"/>
    </source>
</evidence>
<organism evidence="2 3">
    <name type="scientific">Bergeyella zoohelcum</name>
    <dbReference type="NCBI Taxonomy" id="1015"/>
    <lineage>
        <taxon>Bacteria</taxon>
        <taxon>Pseudomonadati</taxon>
        <taxon>Bacteroidota</taxon>
        <taxon>Flavobacteriia</taxon>
        <taxon>Flavobacteriales</taxon>
        <taxon>Weeksellaceae</taxon>
        <taxon>Bergeyella</taxon>
    </lineage>
</organism>
<name>A0A7Z9CFU6_9FLAO</name>
<feature type="domain" description="TOTE conflict systems S1/CSD-like" evidence="1">
    <location>
        <begin position="317"/>
        <end position="376"/>
    </location>
</feature>
<evidence type="ECO:0000259" key="1">
    <source>
        <dbReference type="Pfam" id="PF22708"/>
    </source>
</evidence>
<dbReference type="EMBL" id="UYIV01000001">
    <property type="protein sequence ID" value="VDH03619.1"/>
    <property type="molecule type" value="Genomic_DNA"/>
</dbReference>
<comment type="caution">
    <text evidence="2">The sequence shown here is derived from an EMBL/GenBank/DDBJ whole genome shotgun (WGS) entry which is preliminary data.</text>
</comment>
<dbReference type="InterPro" id="IPR054283">
    <property type="entry name" value="DUF7017"/>
</dbReference>
<dbReference type="Pfam" id="PF22708">
    <property type="entry name" value="S1CSD-TOTE-1"/>
    <property type="match status" value="2"/>
</dbReference>
<dbReference type="AlphaFoldDB" id="A0A7Z9CFU6"/>
<dbReference type="Pfam" id="PF22860">
    <property type="entry name" value="DUF7017"/>
    <property type="match status" value="1"/>
</dbReference>
<dbReference type="Proteomes" id="UP000270205">
    <property type="component" value="Unassembled WGS sequence"/>
</dbReference>
<sequence>MNDEWLLREKALLHFKNQELETAINIYKQLTLKLSDEYYIWQELASCIVSNNSLKIGILSKALSLQKNEDFLGDIRLDLAKTLIEENLLENALVELEAYRNHRKIKGWKLSLLFDKLYKNVSLVKLNIKNNQELYKRYILFAENFAYADIEWKEFVLVDKWNDDKGKERLNFTDGKTIEFAISKNRFEVLRQLELGQIFKFKLHKQEIKKEVENTYSWMNKKIVIEYKYIPLVAEKTEKKHWEILEDTLAIVDYINTDKNIIHAITTENKEVFFPQIKPELQIGDFVTAKSYIKKVKDEDRVDLRSIQKVSKDAVISNFPTEIAVVDGVNQQKQLFHFVISSKLQGIIKYADTDLRPKEGSFIKISFVTKIGKDKKPRVKVLNIESTEEINIKLKKEIVGLLEVKYKYFENDKDFCDFDGNIKPDFAFIDNYYIPKYLLEKHGIVQNCDVTAKVIFTGEKWKVMELQKI</sequence>
<reference evidence="2 3" key="1">
    <citation type="submission" date="2018-11" db="EMBL/GenBank/DDBJ databases">
        <authorList>
            <consortium name="Pathogen Informatics"/>
        </authorList>
    </citation>
    <scope>NUCLEOTIDE SEQUENCE [LARGE SCALE GENOMIC DNA]</scope>
    <source>
        <strain evidence="2 3">NCTC12929</strain>
    </source>
</reference>
<gene>
    <name evidence="2" type="ORF">NCTC12929_01006</name>
</gene>
<dbReference type="RefSeq" id="WP_221410032.1">
    <property type="nucleotide sequence ID" value="NZ_UYIV01000001.1"/>
</dbReference>
<evidence type="ECO:0000313" key="2">
    <source>
        <dbReference type="EMBL" id="VDH03619.1"/>
    </source>
</evidence>
<feature type="domain" description="TOTE conflict systems S1/CSD-like" evidence="1">
    <location>
        <begin position="242"/>
        <end position="290"/>
    </location>
</feature>